<gene>
    <name evidence="7" type="primary">trm1</name>
    <name evidence="7" type="ORF">HLUCCA11_02450</name>
</gene>
<evidence type="ECO:0000256" key="4">
    <source>
        <dbReference type="ARBA" id="ARBA00022691"/>
    </source>
</evidence>
<evidence type="ECO:0000313" key="7">
    <source>
        <dbReference type="EMBL" id="KPQ37316.1"/>
    </source>
</evidence>
<dbReference type="GO" id="GO:0000049">
    <property type="term" value="F:tRNA binding"/>
    <property type="evidence" value="ECO:0007669"/>
    <property type="project" value="UniProtKB-KW"/>
</dbReference>
<evidence type="ECO:0000256" key="1">
    <source>
        <dbReference type="ARBA" id="ARBA00022555"/>
    </source>
</evidence>
<comment type="caution">
    <text evidence="7">The sequence shown here is derived from an EMBL/GenBank/DDBJ whole genome shotgun (WGS) entry which is preliminary data.</text>
</comment>
<dbReference type="PANTHER" id="PTHR10631">
    <property type="entry name" value="N 2 ,N 2 -DIMETHYLGUANOSINE TRNA METHYLTRANSFERASE"/>
    <property type="match status" value="1"/>
</dbReference>
<keyword evidence="4" id="KW-0949">S-adenosyl-L-methionine</keyword>
<reference evidence="7 8" key="1">
    <citation type="submission" date="2015-09" db="EMBL/GenBank/DDBJ databases">
        <title>Identification and resolution of microdiversity through metagenomic sequencing of parallel consortia.</title>
        <authorList>
            <person name="Nelson W.C."/>
            <person name="Romine M.F."/>
            <person name="Lindemann S.R."/>
        </authorList>
    </citation>
    <scope>NUCLEOTIDE SEQUENCE [LARGE SCALE GENOMIC DNA]</scope>
    <source>
        <strain evidence="7">Ana</strain>
    </source>
</reference>
<keyword evidence="6" id="KW-0694">RNA-binding</keyword>
<dbReference type="STRING" id="1666911.HLUCCA11_02450"/>
<dbReference type="Proteomes" id="UP000050465">
    <property type="component" value="Unassembled WGS sequence"/>
</dbReference>
<dbReference type="AlphaFoldDB" id="A0A0P8BTE4"/>
<proteinExistence type="predicted"/>
<dbReference type="InterPro" id="IPR002905">
    <property type="entry name" value="Trm1"/>
</dbReference>
<evidence type="ECO:0000313" key="8">
    <source>
        <dbReference type="Proteomes" id="UP000050465"/>
    </source>
</evidence>
<evidence type="ECO:0000256" key="5">
    <source>
        <dbReference type="ARBA" id="ARBA00022694"/>
    </source>
</evidence>
<organism evidence="7 8">
    <name type="scientific">Phormidesmis priestleyi Ana</name>
    <dbReference type="NCBI Taxonomy" id="1666911"/>
    <lineage>
        <taxon>Bacteria</taxon>
        <taxon>Bacillati</taxon>
        <taxon>Cyanobacteriota</taxon>
        <taxon>Cyanophyceae</taxon>
        <taxon>Leptolyngbyales</taxon>
        <taxon>Leptolyngbyaceae</taxon>
        <taxon>Phormidesmis</taxon>
    </lineage>
</organism>
<dbReference type="Gene3D" id="3.40.50.150">
    <property type="entry name" value="Vaccinia Virus protein VP39"/>
    <property type="match status" value="1"/>
</dbReference>
<dbReference type="Pfam" id="PF02005">
    <property type="entry name" value="TRM"/>
    <property type="match status" value="2"/>
</dbReference>
<dbReference type="GO" id="GO:0002940">
    <property type="term" value="P:tRNA N2-guanine methylation"/>
    <property type="evidence" value="ECO:0007669"/>
    <property type="project" value="TreeGrafter"/>
</dbReference>
<keyword evidence="5" id="KW-0819">tRNA processing</keyword>
<dbReference type="GO" id="GO:0016423">
    <property type="term" value="F:tRNA (guanine) methyltransferase activity"/>
    <property type="evidence" value="ECO:0007669"/>
    <property type="project" value="InterPro"/>
</dbReference>
<dbReference type="EMBL" id="LJZR01000002">
    <property type="protein sequence ID" value="KPQ37316.1"/>
    <property type="molecule type" value="Genomic_DNA"/>
</dbReference>
<evidence type="ECO:0000256" key="6">
    <source>
        <dbReference type="ARBA" id="ARBA00022884"/>
    </source>
</evidence>
<dbReference type="SUPFAM" id="SSF53335">
    <property type="entry name" value="S-adenosyl-L-methionine-dependent methyltransferases"/>
    <property type="match status" value="1"/>
</dbReference>
<dbReference type="InterPro" id="IPR029063">
    <property type="entry name" value="SAM-dependent_MTases_sf"/>
</dbReference>
<accession>A0A0P8BTE4</accession>
<sequence length="430" mass="47273">MSLHAFASKDNWQQEGAARFCIGEAFFRASSQTGRDLGVLAAIALRKSTPLANKTHSAKNSSLRILDAMTGCGVRPLRYILEAGADYVWANEGNQDLHARLSENLNRSLPPNRYCITHQDANVVFFDCHQRQDFYDLIDIDSFGSPMPVLANALWAIKLGGFLYLTSTDGRATSGHAPDASLQTYAAYARAHPAVHEQGLRLLIGLAAQQAAARGLSAKPVFAFYQGEVNRVMVQIVRQSSWDSRNYGFLSYCHNCGQFATVPWKKLGRTACICGIAMTDTTIQKPVIQKPVISGPMWLGPLHNIETLKVMKQAAIDLQQTSVESSDGFETFGRETSGYKTSGYKTSERWAKCQALLDIMQAEAELPPYYYPLAEIGRRGKIDIPPRQALLDQLKQAGFTATQTHISAQAIKTDAPMATCVQLASCARKT</sequence>
<dbReference type="PROSITE" id="PS51626">
    <property type="entry name" value="SAM_MT_TRM1"/>
    <property type="match status" value="1"/>
</dbReference>
<evidence type="ECO:0000256" key="3">
    <source>
        <dbReference type="ARBA" id="ARBA00022679"/>
    </source>
</evidence>
<keyword evidence="1" id="KW-0820">tRNA-binding</keyword>
<dbReference type="Gene3D" id="3.30.56.70">
    <property type="entry name" value="N2,N2-dimethylguanosine tRNA methyltransferase, C-terminal domain"/>
    <property type="match status" value="1"/>
</dbReference>
<keyword evidence="3 7" id="KW-0808">Transferase</keyword>
<dbReference type="PANTHER" id="PTHR10631:SF9">
    <property type="entry name" value="TRNA (GUANINE(26)-N(2))-DIMETHYLTRANSFERASE"/>
    <property type="match status" value="1"/>
</dbReference>
<dbReference type="InterPro" id="IPR042296">
    <property type="entry name" value="tRNA_met_Trm1_C"/>
</dbReference>
<protein>
    <submittedName>
        <fullName evidence="7">tRNA (Guanine26-N2/guanine27-N2)-dimethyltransferase Trm1</fullName>
    </submittedName>
</protein>
<evidence type="ECO:0000256" key="2">
    <source>
        <dbReference type="ARBA" id="ARBA00022603"/>
    </source>
</evidence>
<dbReference type="PATRIC" id="fig|1666911.3.peg.1728"/>
<keyword evidence="2 7" id="KW-0489">Methyltransferase</keyword>
<name>A0A0P8BTE4_9CYAN</name>